<name>A0AAD5X097_9FUNG</name>
<gene>
    <name evidence="2" type="ORF">HK097_003090</name>
</gene>
<evidence type="ECO:0000313" key="2">
    <source>
        <dbReference type="EMBL" id="KAJ3038697.1"/>
    </source>
</evidence>
<dbReference type="Pfam" id="PF11754">
    <property type="entry name" value="Velvet"/>
    <property type="match status" value="1"/>
</dbReference>
<dbReference type="Proteomes" id="UP001212841">
    <property type="component" value="Unassembled WGS sequence"/>
</dbReference>
<proteinExistence type="predicted"/>
<dbReference type="EMBL" id="JADGJD010001706">
    <property type="protein sequence ID" value="KAJ3038697.1"/>
    <property type="molecule type" value="Genomic_DNA"/>
</dbReference>
<evidence type="ECO:0000259" key="1">
    <source>
        <dbReference type="Pfam" id="PF11754"/>
    </source>
</evidence>
<dbReference type="AlphaFoldDB" id="A0AAD5X097"/>
<keyword evidence="3" id="KW-1185">Reference proteome</keyword>
<accession>A0AAD5X097</accession>
<dbReference type="InterPro" id="IPR037525">
    <property type="entry name" value="Velvet_dom"/>
</dbReference>
<comment type="caution">
    <text evidence="2">The sequence shown here is derived from an EMBL/GenBank/DDBJ whole genome shotgun (WGS) entry which is preliminary data.</text>
</comment>
<reference evidence="2" key="1">
    <citation type="submission" date="2020-05" db="EMBL/GenBank/DDBJ databases">
        <title>Phylogenomic resolution of chytrid fungi.</title>
        <authorList>
            <person name="Stajich J.E."/>
            <person name="Amses K."/>
            <person name="Simmons R."/>
            <person name="Seto K."/>
            <person name="Myers J."/>
            <person name="Bonds A."/>
            <person name="Quandt C.A."/>
            <person name="Barry K."/>
            <person name="Liu P."/>
            <person name="Grigoriev I."/>
            <person name="Longcore J.E."/>
            <person name="James T.Y."/>
        </authorList>
    </citation>
    <scope>NUCLEOTIDE SEQUENCE</scope>
    <source>
        <strain evidence="2">JEL0318</strain>
    </source>
</reference>
<protein>
    <recommendedName>
        <fullName evidence="1">Velvet domain-containing protein</fullName>
    </recommendedName>
</protein>
<dbReference type="Gene3D" id="2.60.40.3960">
    <property type="entry name" value="Velvet domain"/>
    <property type="match status" value="1"/>
</dbReference>
<organism evidence="2 3">
    <name type="scientific">Rhizophlyctis rosea</name>
    <dbReference type="NCBI Taxonomy" id="64517"/>
    <lineage>
        <taxon>Eukaryota</taxon>
        <taxon>Fungi</taxon>
        <taxon>Fungi incertae sedis</taxon>
        <taxon>Chytridiomycota</taxon>
        <taxon>Chytridiomycota incertae sedis</taxon>
        <taxon>Chytridiomycetes</taxon>
        <taxon>Rhizophlyctidales</taxon>
        <taxon>Rhizophlyctidaceae</taxon>
        <taxon>Rhizophlyctis</taxon>
    </lineage>
</organism>
<evidence type="ECO:0000313" key="3">
    <source>
        <dbReference type="Proteomes" id="UP001212841"/>
    </source>
</evidence>
<dbReference type="InterPro" id="IPR038491">
    <property type="entry name" value="Velvet_dom_sf"/>
</dbReference>
<sequence length="69" mass="7711">MPLVGDDDSSMMDEGGYTYELVFRQEPTQARMSGFAQTMERRLIDPAPVLQLILKKGGKVIPVRCVRPA</sequence>
<feature type="domain" description="Velvet" evidence="1">
    <location>
        <begin position="19"/>
        <end position="56"/>
    </location>
</feature>